<evidence type="ECO:0000313" key="6">
    <source>
        <dbReference type="EMBL" id="CDW76861.1"/>
    </source>
</evidence>
<evidence type="ECO:0000256" key="3">
    <source>
        <dbReference type="SAM" id="Coils"/>
    </source>
</evidence>
<proteinExistence type="predicted"/>
<keyword evidence="2" id="KW-0067">ATP-binding</keyword>
<dbReference type="InterPro" id="IPR050117">
    <property type="entry name" value="MAPK"/>
</dbReference>
<dbReference type="OrthoDB" id="2158884at2759"/>
<dbReference type="GO" id="GO:0004672">
    <property type="term" value="F:protein kinase activity"/>
    <property type="evidence" value="ECO:0007669"/>
    <property type="project" value="InterPro"/>
</dbReference>
<keyword evidence="6" id="KW-0808">Transferase</keyword>
<dbReference type="PANTHER" id="PTHR24055">
    <property type="entry name" value="MITOGEN-ACTIVATED PROTEIN KINASE"/>
    <property type="match status" value="1"/>
</dbReference>
<dbReference type="Proteomes" id="UP000039865">
    <property type="component" value="Unassembled WGS sequence"/>
</dbReference>
<dbReference type="Pfam" id="PF00069">
    <property type="entry name" value="Pkinase"/>
    <property type="match status" value="1"/>
</dbReference>
<feature type="domain" description="Protein kinase" evidence="5">
    <location>
        <begin position="301"/>
        <end position="642"/>
    </location>
</feature>
<organism evidence="6 7">
    <name type="scientific">Stylonychia lemnae</name>
    <name type="common">Ciliate</name>
    <dbReference type="NCBI Taxonomy" id="5949"/>
    <lineage>
        <taxon>Eukaryota</taxon>
        <taxon>Sar</taxon>
        <taxon>Alveolata</taxon>
        <taxon>Ciliophora</taxon>
        <taxon>Intramacronucleata</taxon>
        <taxon>Spirotrichea</taxon>
        <taxon>Stichotrichia</taxon>
        <taxon>Sporadotrichida</taxon>
        <taxon>Oxytrichidae</taxon>
        <taxon>Stylonychinae</taxon>
        <taxon>Stylonychia</taxon>
    </lineage>
</organism>
<dbReference type="EMBL" id="CCKQ01005611">
    <property type="protein sequence ID" value="CDW76861.1"/>
    <property type="molecule type" value="Genomic_DNA"/>
</dbReference>
<evidence type="ECO:0000256" key="1">
    <source>
        <dbReference type="ARBA" id="ARBA00022741"/>
    </source>
</evidence>
<feature type="coiled-coil region" evidence="3">
    <location>
        <begin position="363"/>
        <end position="390"/>
    </location>
</feature>
<dbReference type="PROSITE" id="PS50011">
    <property type="entry name" value="PROTEIN_KINASE_DOM"/>
    <property type="match status" value="1"/>
</dbReference>
<feature type="coiled-coil region" evidence="3">
    <location>
        <begin position="93"/>
        <end position="120"/>
    </location>
</feature>
<evidence type="ECO:0000259" key="5">
    <source>
        <dbReference type="PROSITE" id="PS50011"/>
    </source>
</evidence>
<dbReference type="InterPro" id="IPR000719">
    <property type="entry name" value="Prot_kinase_dom"/>
</dbReference>
<evidence type="ECO:0000313" key="7">
    <source>
        <dbReference type="Proteomes" id="UP000039865"/>
    </source>
</evidence>
<keyword evidence="6" id="KW-0418">Kinase</keyword>
<accession>A0A078A7W9</accession>
<evidence type="ECO:0000256" key="4">
    <source>
        <dbReference type="SAM" id="MobiDB-lite"/>
    </source>
</evidence>
<reference evidence="6 7" key="1">
    <citation type="submission" date="2014-06" db="EMBL/GenBank/DDBJ databases">
        <authorList>
            <person name="Swart Estienne"/>
        </authorList>
    </citation>
    <scope>NUCLEOTIDE SEQUENCE [LARGE SCALE GENOMIC DNA]</scope>
    <source>
        <strain evidence="6 7">130c</strain>
    </source>
</reference>
<keyword evidence="3" id="KW-0175">Coiled coil</keyword>
<keyword evidence="1" id="KW-0547">Nucleotide-binding</keyword>
<evidence type="ECO:0000256" key="2">
    <source>
        <dbReference type="ARBA" id="ARBA00022840"/>
    </source>
</evidence>
<dbReference type="InParanoid" id="A0A078A7W9"/>
<dbReference type="InterPro" id="IPR011009">
    <property type="entry name" value="Kinase-like_dom_sf"/>
</dbReference>
<dbReference type="GO" id="GO:0005524">
    <property type="term" value="F:ATP binding"/>
    <property type="evidence" value="ECO:0007669"/>
    <property type="project" value="UniProtKB-KW"/>
</dbReference>
<dbReference type="SUPFAM" id="SSF56112">
    <property type="entry name" value="Protein kinase-like (PK-like)"/>
    <property type="match status" value="1"/>
</dbReference>
<gene>
    <name evidence="6" type="primary">Contig17592.g18714</name>
    <name evidence="6" type="ORF">STYLEM_5826</name>
</gene>
<dbReference type="AlphaFoldDB" id="A0A078A7W9"/>
<keyword evidence="7" id="KW-1185">Reference proteome</keyword>
<name>A0A078A7W9_STYLE</name>
<dbReference type="Gene3D" id="1.10.510.10">
    <property type="entry name" value="Transferase(Phosphotransferase) domain 1"/>
    <property type="match status" value="1"/>
</dbReference>
<dbReference type="Gene3D" id="3.30.200.20">
    <property type="entry name" value="Phosphorylase Kinase, domain 1"/>
    <property type="match status" value="1"/>
</dbReference>
<feature type="compositionally biased region" description="Low complexity" evidence="4">
    <location>
        <begin position="207"/>
        <end position="230"/>
    </location>
</feature>
<protein>
    <submittedName>
        <fullName evidence="6">Protein kinase</fullName>
    </submittedName>
</protein>
<sequence>MIERYIDESEYQKLLQKTENPQYRQNITYFKPTTEDLQASIERQQEEERKKFMLAKLNKSFDYATKRKKAIYFNSQTNAQSKAILPLNQDLELDQAIINLKNTMQKKKNLKLQYDSIEDQTRIYKSIYNYQTPQNHNLYKQQNPDLLSNQRSIIRKLFEKNNYKKITDEAEKPISISNFTKHIELRTNILDFSDIGKELDTKRFARNKNQSYQTQQQTSNRSSSNINQSNHNLRYNENHYSRMQNSKSFDLRQNKSQVDIENLNSKSRVQLGWQQKKEQMNQHKQIVSNYIEINLNQQLQSILAKQLGQACLLIVMRGNKWLRNIIESGVLEKTCQQFLILVTNLSQIHFDWAISRGDPPKDVDSMGREIERMDNEMKRLQQEIEELDRNRFGYLTLILKIWLLEYRLISKKGEGTFSEVLEALSIKTKKKVAIKCQQFERDIGSKKINDEPTGRLALVFELMDMNMYDAIKVTKIDRPHAQKWHFSQRYKTDDKVKLADFGSCRGIYSKQPYTEYISTRWYRAPECLLTDGYYGYKMDLWGVGCVIFEVLCLFPLFPGNDEHDQVIRIHNIMGSPPKELLDKFQKYASHMEFDFPSVPEGTGLQKLMTHVSPEAQDLVIKMLTYNPDNRITASQAVKHPWFKDLRDQEKASNPQIDGNFDDVSGAGDYDLKKAAQARGDKFLKTQKQLPDLKKGSVDPLVKNQTFLSESDDSSLRQLPMIKGNSSNQVNQIQDAYVSKFGNKTLKNGSFNQTKYISNMNGSQSPSQTFYKGKLINSNHKMLQQWRLRKRSKILHLLEPRKLSLLIKVRKSHMQALIIRK</sequence>
<feature type="region of interest" description="Disordered" evidence="4">
    <location>
        <begin position="204"/>
        <end position="231"/>
    </location>
</feature>